<reference evidence="2" key="1">
    <citation type="submission" date="2013-08" db="EMBL/GenBank/DDBJ databases">
        <authorList>
            <person name="Durkin A.S."/>
            <person name="Haft D.R."/>
            <person name="McCorrison J."/>
            <person name="Torralba M."/>
            <person name="Gillis M."/>
            <person name="Haft D.H."/>
            <person name="Methe B."/>
            <person name="Sutton G."/>
            <person name="Nelson K.E."/>
        </authorList>
    </citation>
    <scope>NUCLEOTIDE SEQUENCE [LARGE SCALE GENOMIC DNA]</scope>
    <source>
        <strain evidence="2">F0233</strain>
    </source>
</reference>
<comment type="caution">
    <text evidence="2">The sequence shown here is derived from an EMBL/GenBank/DDBJ whole genome shotgun (WGS) entry which is preliminary data.</text>
</comment>
<evidence type="ECO:0000313" key="2">
    <source>
        <dbReference type="EMBL" id="ERK50720.1"/>
    </source>
</evidence>
<dbReference type="Gene3D" id="6.10.250.660">
    <property type="match status" value="1"/>
</dbReference>
<accession>U2PJJ0</accession>
<gene>
    <name evidence="2" type="ORF">HMPREF0682_0523</name>
</gene>
<dbReference type="GeneID" id="95359246"/>
<dbReference type="Proteomes" id="UP000017052">
    <property type="component" value="Unassembled WGS sequence"/>
</dbReference>
<sequence>MVWALGILVVGVIALGLWAARGHLGQLGPQLPERPGPDLPDGPVSAEDLRAVRFAVVTRGYDMEQVDAVLARLGEQLAAAGPDAAASADRPAPGAPAPAGSVPDGAIGDNGGIRTADGVQHDSETRNQWQQ</sequence>
<protein>
    <submittedName>
        <fullName evidence="2">DivIVA domain protein</fullName>
    </submittedName>
</protein>
<dbReference type="EMBL" id="ACVN02000296">
    <property type="protein sequence ID" value="ERK50720.1"/>
    <property type="molecule type" value="Genomic_DNA"/>
</dbReference>
<name>U2PJJ0_9ACTN</name>
<feature type="region of interest" description="Disordered" evidence="1">
    <location>
        <begin position="80"/>
        <end position="131"/>
    </location>
</feature>
<organism evidence="2 3">
    <name type="scientific">Propionibacterium acidifaciens F0233</name>
    <dbReference type="NCBI Taxonomy" id="553198"/>
    <lineage>
        <taxon>Bacteria</taxon>
        <taxon>Bacillati</taxon>
        <taxon>Actinomycetota</taxon>
        <taxon>Actinomycetes</taxon>
        <taxon>Propionibacteriales</taxon>
        <taxon>Propionibacteriaceae</taxon>
        <taxon>Propionibacterium</taxon>
    </lineage>
</organism>
<feature type="compositionally biased region" description="Low complexity" evidence="1">
    <location>
        <begin position="80"/>
        <end position="106"/>
    </location>
</feature>
<dbReference type="OrthoDB" id="3404379at2"/>
<dbReference type="NCBIfam" id="TIGR03544">
    <property type="entry name" value="DivI1A_domain"/>
    <property type="match status" value="1"/>
</dbReference>
<keyword evidence="3" id="KW-1185">Reference proteome</keyword>
<evidence type="ECO:0000313" key="3">
    <source>
        <dbReference type="Proteomes" id="UP000017052"/>
    </source>
</evidence>
<evidence type="ECO:0000256" key="1">
    <source>
        <dbReference type="SAM" id="MobiDB-lite"/>
    </source>
</evidence>
<dbReference type="AlphaFoldDB" id="U2PJJ0"/>
<dbReference type="RefSeq" id="WP_021798671.1">
    <property type="nucleotide sequence ID" value="NZ_ACVN02000296.1"/>
</dbReference>
<dbReference type="InterPro" id="IPR019933">
    <property type="entry name" value="DivIVA_domain"/>
</dbReference>
<proteinExistence type="predicted"/>